<evidence type="ECO:0000259" key="5">
    <source>
        <dbReference type="PROSITE" id="PS50113"/>
    </source>
</evidence>
<reference evidence="7" key="1">
    <citation type="journal article" date="2023" name="PhytoFront">
        <title>Draft Genome Resources of Seven Strains of Tilletia horrida, Causal Agent of Kernel Smut of Rice.</title>
        <authorList>
            <person name="Khanal S."/>
            <person name="Antony Babu S."/>
            <person name="Zhou X.G."/>
        </authorList>
    </citation>
    <scope>NUCLEOTIDE SEQUENCE</scope>
    <source>
        <strain evidence="7">TX3</strain>
    </source>
</reference>
<dbReference type="GO" id="GO:0005634">
    <property type="term" value="C:nucleus"/>
    <property type="evidence" value="ECO:0007669"/>
    <property type="project" value="TreeGrafter"/>
</dbReference>
<dbReference type="InterPro" id="IPR001610">
    <property type="entry name" value="PAC"/>
</dbReference>
<dbReference type="InterPro" id="IPR035965">
    <property type="entry name" value="PAS-like_dom_sf"/>
</dbReference>
<evidence type="ECO:0000259" key="6">
    <source>
        <dbReference type="PROSITE" id="PS50132"/>
    </source>
</evidence>
<dbReference type="PANTHER" id="PTHR47429">
    <property type="entry name" value="PROTEIN TWIN LOV 1"/>
    <property type="match status" value="1"/>
</dbReference>
<gene>
    <name evidence="7" type="ORF">OC842_006600</name>
</gene>
<dbReference type="InterPro" id="IPR016137">
    <property type="entry name" value="RGS"/>
</dbReference>
<dbReference type="PROSITE" id="PS50132">
    <property type="entry name" value="RGS"/>
    <property type="match status" value="1"/>
</dbReference>
<accession>A0AAN6JHF9</accession>
<protein>
    <recommendedName>
        <fullName evidence="9">RGS domain-containing protein</fullName>
    </recommendedName>
</protein>
<evidence type="ECO:0000256" key="2">
    <source>
        <dbReference type="ARBA" id="ARBA00022643"/>
    </source>
</evidence>
<evidence type="ECO:0000256" key="3">
    <source>
        <dbReference type="ARBA" id="ARBA00022991"/>
    </source>
</evidence>
<feature type="region of interest" description="Disordered" evidence="4">
    <location>
        <begin position="540"/>
        <end position="580"/>
    </location>
</feature>
<dbReference type="InterPro" id="IPR000700">
    <property type="entry name" value="PAS-assoc_C"/>
</dbReference>
<keyword evidence="2" id="KW-0288">FMN</keyword>
<evidence type="ECO:0000313" key="8">
    <source>
        <dbReference type="Proteomes" id="UP001176521"/>
    </source>
</evidence>
<feature type="non-terminal residue" evidence="7">
    <location>
        <position position="690"/>
    </location>
</feature>
<feature type="compositionally biased region" description="Polar residues" evidence="4">
    <location>
        <begin position="1"/>
        <end position="11"/>
    </location>
</feature>
<dbReference type="Pfam" id="PF13426">
    <property type="entry name" value="PAS_9"/>
    <property type="match status" value="1"/>
</dbReference>
<feature type="region of interest" description="Disordered" evidence="4">
    <location>
        <begin position="1"/>
        <end position="191"/>
    </location>
</feature>
<feature type="compositionally biased region" description="Acidic residues" evidence="4">
    <location>
        <begin position="75"/>
        <end position="95"/>
    </location>
</feature>
<feature type="domain" description="RGS" evidence="6">
    <location>
        <begin position="260"/>
        <end position="296"/>
    </location>
</feature>
<dbReference type="PROSITE" id="PS50113">
    <property type="entry name" value="PAC"/>
    <property type="match status" value="1"/>
</dbReference>
<feature type="region of interest" description="Disordered" evidence="4">
    <location>
        <begin position="629"/>
        <end position="653"/>
    </location>
</feature>
<keyword evidence="1" id="KW-0285">Flavoprotein</keyword>
<dbReference type="SMART" id="SM00086">
    <property type="entry name" value="PAC"/>
    <property type="match status" value="1"/>
</dbReference>
<feature type="compositionally biased region" description="Polar residues" evidence="4">
    <location>
        <begin position="181"/>
        <end position="191"/>
    </location>
</feature>
<dbReference type="NCBIfam" id="TIGR00229">
    <property type="entry name" value="sensory_box"/>
    <property type="match status" value="1"/>
</dbReference>
<dbReference type="CDD" id="cd00130">
    <property type="entry name" value="PAS"/>
    <property type="match status" value="1"/>
</dbReference>
<name>A0AAN6JHF9_9BASI</name>
<dbReference type="InterPro" id="IPR000014">
    <property type="entry name" value="PAS"/>
</dbReference>
<dbReference type="AlphaFoldDB" id="A0AAN6JHF9"/>
<evidence type="ECO:0008006" key="9">
    <source>
        <dbReference type="Google" id="ProtNLM"/>
    </source>
</evidence>
<feature type="domain" description="PAC" evidence="5">
    <location>
        <begin position="457"/>
        <end position="510"/>
    </location>
</feature>
<keyword evidence="3" id="KW-0157">Chromophore</keyword>
<proteinExistence type="predicted"/>
<comment type="caution">
    <text evidence="7">The sequence shown here is derived from an EMBL/GenBank/DDBJ whole genome shotgun (WGS) entry which is preliminary data.</text>
</comment>
<evidence type="ECO:0000313" key="7">
    <source>
        <dbReference type="EMBL" id="KAK0521992.1"/>
    </source>
</evidence>
<dbReference type="PANTHER" id="PTHR47429:SF2">
    <property type="entry name" value="PROTEIN TWIN LOV 1"/>
    <property type="match status" value="1"/>
</dbReference>
<keyword evidence="8" id="KW-1185">Reference proteome</keyword>
<dbReference type="Proteomes" id="UP001176521">
    <property type="component" value="Unassembled WGS sequence"/>
</dbReference>
<organism evidence="7 8">
    <name type="scientific">Tilletia horrida</name>
    <dbReference type="NCBI Taxonomy" id="155126"/>
    <lineage>
        <taxon>Eukaryota</taxon>
        <taxon>Fungi</taxon>
        <taxon>Dikarya</taxon>
        <taxon>Basidiomycota</taxon>
        <taxon>Ustilaginomycotina</taxon>
        <taxon>Exobasidiomycetes</taxon>
        <taxon>Tilletiales</taxon>
        <taxon>Tilletiaceae</taxon>
        <taxon>Tilletia</taxon>
    </lineage>
</organism>
<dbReference type="Gene3D" id="3.30.450.20">
    <property type="entry name" value="PAS domain"/>
    <property type="match status" value="1"/>
</dbReference>
<evidence type="ECO:0000256" key="1">
    <source>
        <dbReference type="ARBA" id="ARBA00022630"/>
    </source>
</evidence>
<dbReference type="Gene3D" id="1.10.167.10">
    <property type="entry name" value="Regulator of G-protein Signalling 4, domain 2"/>
    <property type="match status" value="1"/>
</dbReference>
<dbReference type="InterPro" id="IPR044926">
    <property type="entry name" value="RGS_subdomain_2"/>
</dbReference>
<evidence type="ECO:0000256" key="4">
    <source>
        <dbReference type="SAM" id="MobiDB-lite"/>
    </source>
</evidence>
<feature type="compositionally biased region" description="Basic and acidic residues" evidence="4">
    <location>
        <begin position="643"/>
        <end position="653"/>
    </location>
</feature>
<dbReference type="EMBL" id="JAPDMQ010000622">
    <property type="protein sequence ID" value="KAK0521992.1"/>
    <property type="molecule type" value="Genomic_DNA"/>
</dbReference>
<dbReference type="SUPFAM" id="SSF55785">
    <property type="entry name" value="PYP-like sensor domain (PAS domain)"/>
    <property type="match status" value="1"/>
</dbReference>
<sequence>MSTITELSSGSKPGRHAEYRFSSNVYDSPGHASLPEFMEGSSPPKQRARSADTFGAARGYSTTTRHALDDQVPLEADEDSSPYEDEEDEYPDDETERAPHAQVESTRLPSDFAEPRLNFPAPPVRAGSLAPRRPPIEDRKSSQNSHNRSREVRQSRLPPHADLGPPSNLRDMPEPYRRPRSTSVGSQSTTDFYRRTAKATELDFWAPPARVTASLKPDHGPIPNLPDWVSMRNTDPTSYPIHHVQRDVEYSITRLVSPAVFEQFLGDRLGRHRFREYMNTFEPSTSELDFMLDVDEHIHAVQNLRKGSEVLHEAYVRDPDSRIDLPPELSADLIQSLRATHGLQHQLEGVHSHLVQSIFNSAFQRFIRASITEQSRVRLGSLATGDEDEDDGLGAAFVLTNPRLRDHPIVLVSPTFCELTGYPQEAILQRNCRFLQGPSTSPASIQRIRDALNTGGSSTELLLNYRRNGEPFWNLLSIQPLRDQNGQVRYFIGGQVNVTGSLTNKGLSFLLGGGRSYETLPDPESTRLYGMDASPTLMRHASSSASLRGDARAMTRSKSTTGDAAVGTARRRMGPQAAGAQLVEQRDFAAPKLAQELGGAGVILSNGGISSSNGGGGGGSSLVKRLLQRRKPTAQSQSLGRTAESEVRRTGGTLEEHMDDFAATYSRLALVKQEKREVLFVTSALLEYFG</sequence>